<dbReference type="AlphaFoldDB" id="A0A9P2RXM9"/>
<keyword evidence="2" id="KW-1185">Reference proteome</keyword>
<name>A0A9P2RXM9_BARTA</name>
<evidence type="ECO:0000313" key="1">
    <source>
        <dbReference type="EMBL" id="EJF92279.1"/>
    </source>
</evidence>
<accession>A0A9P2RXM9</accession>
<sequence>MAETTFTFRVDDILKNEFSEAAKACDRSGAQLLRDYMRKIVREQKEKSAHDLWFREQIQLGISSANADDVISAEEVEAEAAVWRLETQRKLIS</sequence>
<evidence type="ECO:0008006" key="3">
    <source>
        <dbReference type="Google" id="ProtNLM"/>
    </source>
</evidence>
<protein>
    <recommendedName>
        <fullName evidence="3">Ribbon-helix-helix protein CopG domain-containing protein</fullName>
    </recommendedName>
</protein>
<reference evidence="1 2" key="1">
    <citation type="submission" date="2012-03" db="EMBL/GenBank/DDBJ databases">
        <title>The Genome Sequence of Bartonella taylorii 8TBB.</title>
        <authorList>
            <consortium name="The Broad Institute Genome Sequencing Platform"/>
            <consortium name="The Broad Institute Genome Sequencing Center for Infectious Disease"/>
            <person name="Feldgarden M."/>
            <person name="Kirby J."/>
            <person name="Kosoy M."/>
            <person name="Birtles R."/>
            <person name="Probert W.S."/>
            <person name="Chiaraviglio L."/>
            <person name="Young S.K."/>
            <person name="Zeng Q."/>
            <person name="Gargeya S."/>
            <person name="Fitzgerald M."/>
            <person name="Haas B."/>
            <person name="Abouelleil A."/>
            <person name="Alvarado L."/>
            <person name="Arachchi H.M."/>
            <person name="Berlin A."/>
            <person name="Chapman S.B."/>
            <person name="Gearin G."/>
            <person name="Goldberg J."/>
            <person name="Griggs A."/>
            <person name="Gujja S."/>
            <person name="Hansen M."/>
            <person name="Heiman D."/>
            <person name="Howarth C."/>
            <person name="Larimer J."/>
            <person name="Lui A."/>
            <person name="MacDonald P.J.P."/>
            <person name="McCowen C."/>
            <person name="Montmayeur A."/>
            <person name="Murphy C."/>
            <person name="Neiman D."/>
            <person name="Pearson M."/>
            <person name="Priest M."/>
            <person name="Roberts A."/>
            <person name="Saif S."/>
            <person name="Shea T."/>
            <person name="Sisk P."/>
            <person name="Stolte C."/>
            <person name="Sykes S."/>
            <person name="Wortman J."/>
            <person name="Nusbaum C."/>
            <person name="Birren B."/>
        </authorList>
    </citation>
    <scope>NUCLEOTIDE SEQUENCE [LARGE SCALE GENOMIC DNA]</scope>
    <source>
        <strain evidence="1 2">8TBB</strain>
    </source>
</reference>
<organism evidence="1 2">
    <name type="scientific">Bartonella taylorii 8TBB</name>
    <dbReference type="NCBI Taxonomy" id="1094560"/>
    <lineage>
        <taxon>Bacteria</taxon>
        <taxon>Pseudomonadati</taxon>
        <taxon>Pseudomonadota</taxon>
        <taxon>Alphaproteobacteria</taxon>
        <taxon>Hyphomicrobiales</taxon>
        <taxon>Bartonellaceae</taxon>
        <taxon>Bartonella</taxon>
    </lineage>
</organism>
<gene>
    <name evidence="1" type="ORF">ME9_01681</name>
</gene>
<proteinExistence type="predicted"/>
<dbReference type="Gene3D" id="6.20.450.20">
    <property type="match status" value="1"/>
</dbReference>
<dbReference type="EMBL" id="AIMD01000055">
    <property type="protein sequence ID" value="EJF92279.1"/>
    <property type="molecule type" value="Genomic_DNA"/>
</dbReference>
<dbReference type="Proteomes" id="UP000002648">
    <property type="component" value="Unassembled WGS sequence"/>
</dbReference>
<dbReference type="RefSeq" id="WP_004861357.1">
    <property type="nucleotide sequence ID" value="NZ_JH725055.1"/>
</dbReference>
<comment type="caution">
    <text evidence="1">The sequence shown here is derived from an EMBL/GenBank/DDBJ whole genome shotgun (WGS) entry which is preliminary data.</text>
</comment>
<dbReference type="OrthoDB" id="3174560at2"/>
<evidence type="ECO:0000313" key="2">
    <source>
        <dbReference type="Proteomes" id="UP000002648"/>
    </source>
</evidence>